<reference evidence="1" key="1">
    <citation type="submission" date="2023-04" db="EMBL/GenBank/DDBJ databases">
        <title>Draft Genome sequencing of Naganishia species isolated from polar environments using Oxford Nanopore Technology.</title>
        <authorList>
            <person name="Leo P."/>
            <person name="Venkateswaran K."/>
        </authorList>
    </citation>
    <scope>NUCLEOTIDE SEQUENCE</scope>
    <source>
        <strain evidence="1">MNA-CCFEE 5425</strain>
    </source>
</reference>
<evidence type="ECO:0000313" key="2">
    <source>
        <dbReference type="Proteomes" id="UP001243375"/>
    </source>
</evidence>
<sequence length="240" mass="25553">MAGITYLYGLWNMNMLGDSPVTIMDAHLDVQACLGTLEALSVLVPSARACRSTFELLSSAILRRLSGETNEIVDSIVSDRSAVNCPSGARIASAGSRAESAMRHSLQSQGLPSPLPKLELPTELHMLDSLFLNPLAPHPKASESTMVKTGYPKMDYYGSGERSVSTGGHHTGLAPVTFPTFGSSHASVAENTPQDLAFSEIGSAPGFDFLSFLAADDGGREANAQWLSTESYRQDMPMLG</sequence>
<gene>
    <name evidence="1" type="ORF">QFC22_005464</name>
</gene>
<name>A0ACC2WTP2_9TREE</name>
<dbReference type="Proteomes" id="UP001243375">
    <property type="component" value="Unassembled WGS sequence"/>
</dbReference>
<proteinExistence type="predicted"/>
<evidence type="ECO:0000313" key="1">
    <source>
        <dbReference type="EMBL" id="KAJ9115134.1"/>
    </source>
</evidence>
<keyword evidence="2" id="KW-1185">Reference proteome</keyword>
<protein>
    <submittedName>
        <fullName evidence="1">Uncharacterized protein</fullName>
    </submittedName>
</protein>
<dbReference type="EMBL" id="JASBWU010000017">
    <property type="protein sequence ID" value="KAJ9115134.1"/>
    <property type="molecule type" value="Genomic_DNA"/>
</dbReference>
<accession>A0ACC2WTP2</accession>
<comment type="caution">
    <text evidence="1">The sequence shown here is derived from an EMBL/GenBank/DDBJ whole genome shotgun (WGS) entry which is preliminary data.</text>
</comment>
<organism evidence="1 2">
    <name type="scientific">Naganishia vaughanmartiniae</name>
    <dbReference type="NCBI Taxonomy" id="1424756"/>
    <lineage>
        <taxon>Eukaryota</taxon>
        <taxon>Fungi</taxon>
        <taxon>Dikarya</taxon>
        <taxon>Basidiomycota</taxon>
        <taxon>Agaricomycotina</taxon>
        <taxon>Tremellomycetes</taxon>
        <taxon>Filobasidiales</taxon>
        <taxon>Filobasidiaceae</taxon>
        <taxon>Naganishia</taxon>
    </lineage>
</organism>